<evidence type="ECO:0000313" key="2">
    <source>
        <dbReference type="Proteomes" id="UP000867745"/>
    </source>
</evidence>
<organism evidence="1 2">
    <name type="scientific">Citrobacter werkmanii</name>
    <dbReference type="NCBI Taxonomy" id="67827"/>
    <lineage>
        <taxon>Bacteria</taxon>
        <taxon>Pseudomonadati</taxon>
        <taxon>Pseudomonadota</taxon>
        <taxon>Gammaproteobacteria</taxon>
        <taxon>Enterobacterales</taxon>
        <taxon>Enterobacteriaceae</taxon>
        <taxon>Citrobacter</taxon>
        <taxon>Citrobacter freundii complex</taxon>
    </lineage>
</organism>
<dbReference type="EMBL" id="DACUGV010000004">
    <property type="protein sequence ID" value="HAT7593199.1"/>
    <property type="molecule type" value="Genomic_DNA"/>
</dbReference>
<reference evidence="1" key="2">
    <citation type="submission" date="2020-11" db="EMBL/GenBank/DDBJ databases">
        <authorList>
            <consortium name="NCBI Pathogen Detection Project"/>
        </authorList>
    </citation>
    <scope>NUCLEOTIDE SEQUENCE</scope>
    <source>
        <strain evidence="1">RS189</strain>
    </source>
</reference>
<reference evidence="1" key="1">
    <citation type="journal article" date="2018" name="Genome Biol.">
        <title>SKESA: strategic k-mer extension for scrupulous assemblies.</title>
        <authorList>
            <person name="Souvorov A."/>
            <person name="Agarwala R."/>
            <person name="Lipman D.J."/>
        </authorList>
    </citation>
    <scope>NUCLEOTIDE SEQUENCE</scope>
    <source>
        <strain evidence="1">RS189</strain>
    </source>
</reference>
<comment type="caution">
    <text evidence="1">The sequence shown here is derived from an EMBL/GenBank/DDBJ whole genome shotgun (WGS) entry which is preliminary data.</text>
</comment>
<dbReference type="RefSeq" id="WP_137365163.1">
    <property type="nucleotide sequence ID" value="NZ_JAUJUK010000006.1"/>
</dbReference>
<accession>A0AA37Z9R4</accession>
<proteinExistence type="predicted"/>
<sequence length="87" mass="9761">MSIYYTIISDGLKSAGKFSMSRLKINRFTAILIPLKCASPRRYTILNDSANFLCCFFVNRLTLKENPVIVPYAVPGIYPTNYCLTGA</sequence>
<evidence type="ECO:0000313" key="1">
    <source>
        <dbReference type="EMBL" id="HAT7593199.1"/>
    </source>
</evidence>
<protein>
    <submittedName>
        <fullName evidence="1">Uncharacterized protein</fullName>
    </submittedName>
</protein>
<name>A0AA37Z9R4_9ENTR</name>
<dbReference type="Proteomes" id="UP000867745">
    <property type="component" value="Unassembled WGS sequence"/>
</dbReference>
<dbReference type="AlphaFoldDB" id="A0AA37Z9R4"/>
<gene>
    <name evidence="1" type="ORF">JAW44_002964</name>
</gene>